<keyword evidence="1" id="KW-1133">Transmembrane helix</keyword>
<dbReference type="PANTHER" id="PTHR37422:SF13">
    <property type="entry name" value="LIPOPOLYSACCHARIDE BIOSYNTHESIS PROTEIN PA4999-RELATED"/>
    <property type="match status" value="1"/>
</dbReference>
<keyword evidence="1" id="KW-0812">Transmembrane</keyword>
<accession>A0A0G1X6L9</accession>
<sequence length="431" mass="49864">MSRSFKRLENWLFYLFLFSIPISIRHIFGYEAFGFVEWTAVYVYATDILFAVLLGFCIFQLKTKNYKLKTSKADWFLLAFVLVAGISIRNAIDVKTAWFAWLKLLEGVALYFYVKDYALKRFDIANGFAAIAVAGLFQAIIAAIQFISQHSLGLKYFGESIVSPSLMGVASFFVSGEKIVRAYGTLPHPNILAAYLFVAIGCFYFIAVYHKREWWWHLIHAMLLWGFLLTFSRLIIALWVLNFLVRAYLIRFYPRFKIEFWDNPKIRERCLKIFGVTIAVVLYFVILYWPYVSNRINIAPSDEAVRLRIFYNQEVLKEGIKFSGVGIGNFVPWLRTQNLNLPSNLYQPVHNIYLLLYAEIGLIGVGLFVAFIISLLAGYYQRTKFRKLYHFSFCLIAVSLLIFGVFDHFLLTVQSGRLLFWLVLGLIAAAD</sequence>
<dbReference type="GO" id="GO:0016874">
    <property type="term" value="F:ligase activity"/>
    <property type="evidence" value="ECO:0007669"/>
    <property type="project" value="UniProtKB-KW"/>
</dbReference>
<feature type="transmembrane region" description="Helical" evidence="1">
    <location>
        <begin position="222"/>
        <end position="249"/>
    </location>
</feature>
<feature type="transmembrane region" description="Helical" evidence="1">
    <location>
        <begin position="98"/>
        <end position="114"/>
    </location>
</feature>
<feature type="transmembrane region" description="Helical" evidence="1">
    <location>
        <begin position="388"/>
        <end position="406"/>
    </location>
</feature>
<dbReference type="AlphaFoldDB" id="A0A0G1X6L9"/>
<reference evidence="2 3" key="1">
    <citation type="journal article" date="2015" name="Nature">
        <title>rRNA introns, odd ribosomes, and small enigmatic genomes across a large radiation of phyla.</title>
        <authorList>
            <person name="Brown C.T."/>
            <person name="Hug L.A."/>
            <person name="Thomas B.C."/>
            <person name="Sharon I."/>
            <person name="Castelle C.J."/>
            <person name="Singh A."/>
            <person name="Wilkins M.J."/>
            <person name="Williams K.H."/>
            <person name="Banfield J.F."/>
        </authorList>
    </citation>
    <scope>NUCLEOTIDE SEQUENCE [LARGE SCALE GENOMIC DNA]</scope>
</reference>
<evidence type="ECO:0000313" key="2">
    <source>
        <dbReference type="EMBL" id="KKU90045.1"/>
    </source>
</evidence>
<feature type="transmembrane region" description="Helical" evidence="1">
    <location>
        <begin position="160"/>
        <end position="180"/>
    </location>
</feature>
<evidence type="ECO:0000313" key="3">
    <source>
        <dbReference type="Proteomes" id="UP000034403"/>
    </source>
</evidence>
<feature type="transmembrane region" description="Helical" evidence="1">
    <location>
        <begin position="41"/>
        <end position="61"/>
    </location>
</feature>
<dbReference type="Proteomes" id="UP000034403">
    <property type="component" value="Unassembled WGS sequence"/>
</dbReference>
<dbReference type="EMBL" id="LCPC01000002">
    <property type="protein sequence ID" value="KKU90045.1"/>
    <property type="molecule type" value="Genomic_DNA"/>
</dbReference>
<evidence type="ECO:0000256" key="1">
    <source>
        <dbReference type="SAM" id="Phobius"/>
    </source>
</evidence>
<proteinExistence type="predicted"/>
<gene>
    <name evidence="2" type="ORF">UY20_C0002G0025</name>
</gene>
<dbReference type="PANTHER" id="PTHR37422">
    <property type="entry name" value="TEICHURONIC ACID BIOSYNTHESIS PROTEIN TUAE"/>
    <property type="match status" value="1"/>
</dbReference>
<keyword evidence="1" id="KW-0472">Membrane</keyword>
<feature type="transmembrane region" description="Helical" evidence="1">
    <location>
        <begin position="12"/>
        <end position="29"/>
    </location>
</feature>
<feature type="transmembrane region" description="Helical" evidence="1">
    <location>
        <begin position="270"/>
        <end position="291"/>
    </location>
</feature>
<protein>
    <submittedName>
        <fullName evidence="2">O-antigen ligase-related protein</fullName>
    </submittedName>
</protein>
<comment type="caution">
    <text evidence="2">The sequence shown here is derived from an EMBL/GenBank/DDBJ whole genome shotgun (WGS) entry which is preliminary data.</text>
</comment>
<organism evidence="2 3">
    <name type="scientific">Candidatus Yanofskybacteria bacterium GW2011_GWA1_48_10</name>
    <dbReference type="NCBI Taxonomy" id="1619022"/>
    <lineage>
        <taxon>Bacteria</taxon>
        <taxon>Candidatus Yanofskyibacteriota</taxon>
    </lineage>
</organism>
<feature type="transmembrane region" description="Helical" evidence="1">
    <location>
        <begin position="192"/>
        <end position="210"/>
    </location>
</feature>
<name>A0A0G1X6L9_9BACT</name>
<feature type="transmembrane region" description="Helical" evidence="1">
    <location>
        <begin position="73"/>
        <end position="92"/>
    </location>
</feature>
<feature type="transmembrane region" description="Helical" evidence="1">
    <location>
        <begin position="352"/>
        <end position="376"/>
    </location>
</feature>
<dbReference type="InterPro" id="IPR051533">
    <property type="entry name" value="WaaL-like"/>
</dbReference>
<feature type="transmembrane region" description="Helical" evidence="1">
    <location>
        <begin position="126"/>
        <end position="148"/>
    </location>
</feature>
<keyword evidence="2" id="KW-0436">Ligase</keyword>